<keyword evidence="3" id="KW-1185">Reference proteome</keyword>
<feature type="chain" id="PRO_5004640085" description="DUF2987 domain-containing protein" evidence="1">
    <location>
        <begin position="22"/>
        <end position="218"/>
    </location>
</feature>
<evidence type="ECO:0008006" key="4">
    <source>
        <dbReference type="Google" id="ProtNLM"/>
    </source>
</evidence>
<evidence type="ECO:0000313" key="3">
    <source>
        <dbReference type="Proteomes" id="UP000016562"/>
    </source>
</evidence>
<sequence length="218" mass="24411">MKWRLFTAALLIAGLSNSAYAQEYMFTYSKLYSPLKHNLKQLDSDVKVGLFFTNFATKQPCSIEKAWMEKEQHHEDLRISENGEVNVPVDDNLRSANPLVYIHTPANARCDYSLVVLTKKPFFGNIDHSQLEVTATEMQNLLGDLGGMFSSWFAPDIEGVTLEFIPGVSTEILLSNGKVIPVSEQGKAILKLSDLRDGVTADIPVKTQRVMPYIKQQA</sequence>
<protein>
    <recommendedName>
        <fullName evidence="4">DUF2987 domain-containing protein</fullName>
    </recommendedName>
</protein>
<feature type="signal peptide" evidence="1">
    <location>
        <begin position="1"/>
        <end position="21"/>
    </location>
</feature>
<evidence type="ECO:0000256" key="1">
    <source>
        <dbReference type="SAM" id="SignalP"/>
    </source>
</evidence>
<keyword evidence="1" id="KW-0732">Signal</keyword>
<dbReference type="eggNOG" id="ENOG502Z8T7">
    <property type="taxonomic scope" value="Bacteria"/>
</dbReference>
<accession>U3B287</accession>
<dbReference type="Proteomes" id="UP000016562">
    <property type="component" value="Unassembled WGS sequence"/>
</dbReference>
<dbReference type="OrthoDB" id="5815145at2"/>
<gene>
    <name evidence="2" type="ORF">VEZ01S_17_00440</name>
</gene>
<dbReference type="InterPro" id="IPR021370">
    <property type="entry name" value="DUF2987"/>
</dbReference>
<dbReference type="AlphaFoldDB" id="U3B287"/>
<name>U3B287_9VIBR</name>
<dbReference type="Pfam" id="PF11205">
    <property type="entry name" value="DUF2987"/>
    <property type="match status" value="1"/>
</dbReference>
<dbReference type="EMBL" id="BATM01000017">
    <property type="protein sequence ID" value="GAD79557.1"/>
    <property type="molecule type" value="Genomic_DNA"/>
</dbReference>
<reference evidence="2 3" key="1">
    <citation type="submission" date="2013-09" db="EMBL/GenBank/DDBJ databases">
        <title>Whole genome shotgun sequence of Vibrio ezurae NBRC 102218.</title>
        <authorList>
            <person name="Yoshida I."/>
            <person name="Hosoyama A."/>
            <person name="Numata M."/>
            <person name="Hashimoto M."/>
            <person name="Hosoyama Y."/>
            <person name="Tsuchikane K."/>
            <person name="Noguchi M."/>
            <person name="Hirakata S."/>
            <person name="Ichikawa N."/>
            <person name="Ohji S."/>
            <person name="Yamazoe A."/>
            <person name="Fujita N."/>
        </authorList>
    </citation>
    <scope>NUCLEOTIDE SEQUENCE [LARGE SCALE GENOMIC DNA]</scope>
    <source>
        <strain evidence="2 3">NBRC 102218</strain>
    </source>
</reference>
<organism evidence="2 3">
    <name type="scientific">Vibrio ezurae NBRC 102218</name>
    <dbReference type="NCBI Taxonomy" id="1219080"/>
    <lineage>
        <taxon>Bacteria</taxon>
        <taxon>Pseudomonadati</taxon>
        <taxon>Pseudomonadota</taxon>
        <taxon>Gammaproteobacteria</taxon>
        <taxon>Vibrionales</taxon>
        <taxon>Vibrionaceae</taxon>
        <taxon>Vibrio</taxon>
    </lineage>
</organism>
<proteinExistence type="predicted"/>
<evidence type="ECO:0000313" key="2">
    <source>
        <dbReference type="EMBL" id="GAD79557.1"/>
    </source>
</evidence>
<comment type="caution">
    <text evidence="2">The sequence shown here is derived from an EMBL/GenBank/DDBJ whole genome shotgun (WGS) entry which is preliminary data.</text>
</comment>